<gene>
    <name evidence="1" type="ORF">ABQ292_16790</name>
</gene>
<keyword evidence="2" id="KW-1185">Reference proteome</keyword>
<accession>A0ABV3XHH3</accession>
<dbReference type="EMBL" id="JBFNXQ010000057">
    <property type="protein sequence ID" value="MEX5720022.1"/>
    <property type="molecule type" value="Genomic_DNA"/>
</dbReference>
<evidence type="ECO:0000313" key="2">
    <source>
        <dbReference type="Proteomes" id="UP001560045"/>
    </source>
</evidence>
<dbReference type="RefSeq" id="WP_369208437.1">
    <property type="nucleotide sequence ID" value="NZ_JBFNXQ010000057.1"/>
</dbReference>
<dbReference type="Proteomes" id="UP001560045">
    <property type="component" value="Unassembled WGS sequence"/>
</dbReference>
<protein>
    <submittedName>
        <fullName evidence="1">Uncharacterized protein</fullName>
    </submittedName>
</protein>
<sequence>MSADPGFEVVVGADGGIAPEELARHGVRPGAHLRIVARTARPPIRQAYGALRGELPEVSWEEFEAASRLAVEDVESGPTHPDR</sequence>
<organism evidence="1 2">
    <name type="scientific">Geodermatophilus maliterrae</name>
    <dbReference type="NCBI Taxonomy" id="3162531"/>
    <lineage>
        <taxon>Bacteria</taxon>
        <taxon>Bacillati</taxon>
        <taxon>Actinomycetota</taxon>
        <taxon>Actinomycetes</taxon>
        <taxon>Geodermatophilales</taxon>
        <taxon>Geodermatophilaceae</taxon>
        <taxon>Geodermatophilus</taxon>
    </lineage>
</organism>
<proteinExistence type="predicted"/>
<comment type="caution">
    <text evidence="1">The sequence shown here is derived from an EMBL/GenBank/DDBJ whole genome shotgun (WGS) entry which is preliminary data.</text>
</comment>
<name>A0ABV3XHH3_9ACTN</name>
<reference evidence="1 2" key="1">
    <citation type="submission" date="2024-06" db="EMBL/GenBank/DDBJ databases">
        <title>Draft genome sequence of Geodermatophilus badlandi, a novel member of the Geodermatophilaceae isolated from badland sedimentary rocks in the Red desert, Wyoming, USA.</title>
        <authorList>
            <person name="Ben Tekaya S."/>
            <person name="Nouioui I."/>
            <person name="Flores G.M."/>
            <person name="Shaal M.N."/>
            <person name="Bredoire F."/>
            <person name="Basile F."/>
            <person name="Van Diepen L."/>
            <person name="Ward N.L."/>
        </authorList>
    </citation>
    <scope>NUCLEOTIDE SEQUENCE [LARGE SCALE GENOMIC DNA]</scope>
    <source>
        <strain evidence="1 2">WL48A</strain>
    </source>
</reference>
<evidence type="ECO:0000313" key="1">
    <source>
        <dbReference type="EMBL" id="MEX5720022.1"/>
    </source>
</evidence>